<dbReference type="Pfam" id="PF00406">
    <property type="entry name" value="ADK"/>
    <property type="match status" value="2"/>
</dbReference>
<protein>
    <submittedName>
        <fullName evidence="6">Adenylate kinase 8 isoform X1</fullName>
    </submittedName>
</protein>
<evidence type="ECO:0000256" key="3">
    <source>
        <dbReference type="ARBA" id="ARBA00022777"/>
    </source>
</evidence>
<dbReference type="PRINTS" id="PR00094">
    <property type="entry name" value="ADENYLTKNASE"/>
</dbReference>
<dbReference type="FunFam" id="3.40.50.300:FF:001538">
    <property type="entry name" value="Adenylate kinase 8"/>
    <property type="match status" value="1"/>
</dbReference>
<dbReference type="AlphaFoldDB" id="A0A8J1LG97"/>
<dbReference type="InterPro" id="IPR027417">
    <property type="entry name" value="P-loop_NTPase"/>
</dbReference>
<comment type="similarity">
    <text evidence="4">Belongs to the adenylate kinase family.</text>
</comment>
<reference evidence="6" key="1">
    <citation type="submission" date="2025-08" db="UniProtKB">
        <authorList>
            <consortium name="RefSeq"/>
        </authorList>
    </citation>
    <scope>IDENTIFICATION</scope>
    <source>
        <strain evidence="6">J_2021</strain>
        <tissue evidence="6">Erythrocytes</tissue>
    </source>
</reference>
<dbReference type="InterPro" id="IPR000850">
    <property type="entry name" value="Adenylat/UMP-CMP_kin"/>
</dbReference>
<dbReference type="SUPFAM" id="SSF47391">
    <property type="entry name" value="Dimerization-anchoring domain of cAMP-dependent PK regulatory subunit"/>
    <property type="match status" value="1"/>
</dbReference>
<evidence type="ECO:0000256" key="4">
    <source>
        <dbReference type="RuleBase" id="RU003330"/>
    </source>
</evidence>
<dbReference type="GO" id="GO:0005524">
    <property type="term" value="F:ATP binding"/>
    <property type="evidence" value="ECO:0007669"/>
    <property type="project" value="InterPro"/>
</dbReference>
<name>A0A8J1LG97_XENLA</name>
<dbReference type="SUPFAM" id="SSF52540">
    <property type="entry name" value="P-loop containing nucleoside triphosphate hydrolases"/>
    <property type="match status" value="2"/>
</dbReference>
<dbReference type="PANTHER" id="PTHR23359">
    <property type="entry name" value="NUCLEOTIDE KINASE"/>
    <property type="match status" value="1"/>
</dbReference>
<keyword evidence="2" id="KW-0547">Nucleotide-binding</keyword>
<evidence type="ECO:0000313" key="6">
    <source>
        <dbReference type="RefSeq" id="XP_041428054.1"/>
    </source>
</evidence>
<dbReference type="Proteomes" id="UP000186698">
    <property type="component" value="Chromosome 8L"/>
</dbReference>
<dbReference type="HAMAP" id="MF_00235">
    <property type="entry name" value="Adenylate_kinase_Adk"/>
    <property type="match status" value="1"/>
</dbReference>
<proteinExistence type="inferred from homology"/>
<dbReference type="CDD" id="cd22979">
    <property type="entry name" value="DD_AK8"/>
    <property type="match status" value="1"/>
</dbReference>
<keyword evidence="5" id="KW-1185">Reference proteome</keyword>
<evidence type="ECO:0000313" key="5">
    <source>
        <dbReference type="Proteomes" id="UP000186698"/>
    </source>
</evidence>
<dbReference type="RefSeq" id="XP_041428054.1">
    <property type="nucleotide sequence ID" value="XM_041572120.1"/>
</dbReference>
<dbReference type="CDD" id="cd01428">
    <property type="entry name" value="ADK"/>
    <property type="match status" value="2"/>
</dbReference>
<sequence>MDATRKPLRIPPAMAVYAEEHGVFDIIQKMVEKVLVDRPEDPIQYMIDHLSNDNDDVPRVFILGPPASGKHTMEVPDELWAKLMRERLSQVDCIKRGWVLEGFPKTRDQALMLQMAGVCPGHLVVLDAPDIVLIERNMGKRIDITDGEVYHTTFDWPSDPAVQRNLVEPEGISEEETGQRLLEFHRNIPGLLRTYSKVSKKINVDQPYMDVFSQVLTFVLSKQRSLAPHTPRILLYGPPGSGRSLQASLLAQKYGIINICCGQVLKEAVADQTKLGELIQPYIENDQQVPDNFVLKILTDHLSSLESAKHGWVLHGFPQDTDQAALLKDAGFMPNRVFSLDLSDDVVIERLSLCMTDPVSGERYHSIYKPAPRSEVQERLQQNPKYSEEKVQARLDAYHANADELEEFYQDVIHINADQDPYTVFEFIESYIVSPLPKSLPEEPTSP</sequence>
<dbReference type="GO" id="GO:0004017">
    <property type="term" value="F:AMP kinase activity"/>
    <property type="evidence" value="ECO:0000318"/>
    <property type="project" value="GO_Central"/>
</dbReference>
<keyword evidence="1 4" id="KW-0808">Transferase</keyword>
<dbReference type="Gene3D" id="3.40.50.300">
    <property type="entry name" value="P-loop containing nucleotide triphosphate hydrolases"/>
    <property type="match status" value="2"/>
</dbReference>
<dbReference type="CTD" id="496205"/>
<accession>A0A8J1LG97</accession>
<evidence type="ECO:0000256" key="2">
    <source>
        <dbReference type="ARBA" id="ARBA00022741"/>
    </source>
</evidence>
<gene>
    <name evidence="6" type="primary">ak8.L</name>
    <name evidence="6" type="synonym">AK 8</name>
    <name evidence="6" type="synonym">ak8</name>
    <name evidence="6" type="synonym">c9orf98</name>
    <name evidence="6" type="synonym">ddx31</name>
</gene>
<evidence type="ECO:0000256" key="1">
    <source>
        <dbReference type="ARBA" id="ARBA00022679"/>
    </source>
</evidence>
<dbReference type="GO" id="GO:0005737">
    <property type="term" value="C:cytoplasm"/>
    <property type="evidence" value="ECO:0000318"/>
    <property type="project" value="GO_Central"/>
</dbReference>
<organism evidence="5 6">
    <name type="scientific">Xenopus laevis</name>
    <name type="common">African clawed frog</name>
    <dbReference type="NCBI Taxonomy" id="8355"/>
    <lineage>
        <taxon>Eukaryota</taxon>
        <taxon>Metazoa</taxon>
        <taxon>Chordata</taxon>
        <taxon>Craniata</taxon>
        <taxon>Vertebrata</taxon>
        <taxon>Euteleostomi</taxon>
        <taxon>Amphibia</taxon>
        <taxon>Batrachia</taxon>
        <taxon>Anura</taxon>
        <taxon>Pipoidea</taxon>
        <taxon>Pipidae</taxon>
        <taxon>Xenopodinae</taxon>
        <taxon>Xenopus</taxon>
        <taxon>Xenopus</taxon>
    </lineage>
</organism>
<keyword evidence="3 4" id="KW-0418">Kinase</keyword>
<dbReference type="GeneID" id="496205"/>